<dbReference type="RefSeq" id="WP_100759012.1">
    <property type="nucleotide sequence ID" value="NZ_NPDT01000004.1"/>
</dbReference>
<keyword evidence="5" id="KW-1003">Cell membrane</keyword>
<sequence>MVRKEELNESSETILEFRNVSKAFPKSVSPAVENVCLKIGKGDIFGVIGSTGAGKSTLLRFANLLEIPDSGGIYFEGRDVSFLKGKELKKHRSGVGMVFQQSHLISNRKVFDNIALPLKAAGWDKNKIRERVKELLGLIGLEEKEGSYPNQLSGGQRQRVGIARAIANHPHLLLCDEPTSALDPETTRSILALLKDIHRRFSITILIVTHEMEVVREICDSVAVMEKGRVVEVGSTYSLFADPTEQITKKLTGGVLAASIPAETLSHAKGRLLRVVLRNETAKEPILGKVIRATNIVPNILHSKIEYISGRPIGVFYLETDKDDGSTETIRSAFVRYGAEVEEIFQ</sequence>
<dbReference type="Pfam" id="PF09383">
    <property type="entry name" value="NIL"/>
    <property type="match status" value="1"/>
</dbReference>
<dbReference type="GO" id="GO:0005524">
    <property type="term" value="F:ATP binding"/>
    <property type="evidence" value="ECO:0007669"/>
    <property type="project" value="UniProtKB-KW"/>
</dbReference>
<dbReference type="Gene3D" id="3.30.70.260">
    <property type="match status" value="1"/>
</dbReference>
<dbReference type="InterPro" id="IPR003593">
    <property type="entry name" value="AAA+_ATPase"/>
</dbReference>
<protein>
    <recommendedName>
        <fullName evidence="3">Cell division ATP-binding protein FtsE</fullName>
    </recommendedName>
</protein>
<keyword evidence="10" id="KW-0472">Membrane</keyword>
<dbReference type="InterPro" id="IPR003439">
    <property type="entry name" value="ABC_transporter-like_ATP-bd"/>
</dbReference>
<keyword evidence="8" id="KW-1278">Translocase</keyword>
<accession>A0A2M9ZAU8</accession>
<dbReference type="Pfam" id="PF00005">
    <property type="entry name" value="ABC_tran"/>
    <property type="match status" value="1"/>
</dbReference>
<dbReference type="Proteomes" id="UP000231912">
    <property type="component" value="Unassembled WGS sequence"/>
</dbReference>
<evidence type="ECO:0000256" key="7">
    <source>
        <dbReference type="ARBA" id="ARBA00022840"/>
    </source>
</evidence>
<evidence type="ECO:0000256" key="10">
    <source>
        <dbReference type="ARBA" id="ARBA00023136"/>
    </source>
</evidence>
<gene>
    <name evidence="12" type="ORF">CH371_11385</name>
</gene>
<dbReference type="SMART" id="SM00382">
    <property type="entry name" value="AAA"/>
    <property type="match status" value="1"/>
</dbReference>
<evidence type="ECO:0000256" key="8">
    <source>
        <dbReference type="ARBA" id="ARBA00022967"/>
    </source>
</evidence>
<keyword evidence="4" id="KW-0813">Transport</keyword>
<evidence type="ECO:0000313" key="13">
    <source>
        <dbReference type="Proteomes" id="UP000231912"/>
    </source>
</evidence>
<dbReference type="EMBL" id="NPDT01000004">
    <property type="protein sequence ID" value="PJZ65539.1"/>
    <property type="molecule type" value="Genomic_DNA"/>
</dbReference>
<dbReference type="PANTHER" id="PTHR43166:SF30">
    <property type="entry name" value="METHIONINE IMPORT ATP-BINDING PROTEIN METN"/>
    <property type="match status" value="1"/>
</dbReference>
<dbReference type="PANTHER" id="PTHR43166">
    <property type="entry name" value="AMINO ACID IMPORT ATP-BINDING PROTEIN"/>
    <property type="match status" value="1"/>
</dbReference>
<evidence type="ECO:0000256" key="1">
    <source>
        <dbReference type="ARBA" id="ARBA00002579"/>
    </source>
</evidence>
<dbReference type="InterPro" id="IPR018449">
    <property type="entry name" value="NIL_domain"/>
</dbReference>
<evidence type="ECO:0000256" key="3">
    <source>
        <dbReference type="ARBA" id="ARBA00020019"/>
    </source>
</evidence>
<dbReference type="InterPro" id="IPR041701">
    <property type="entry name" value="MetN_ABC"/>
</dbReference>
<evidence type="ECO:0000259" key="11">
    <source>
        <dbReference type="PROSITE" id="PS50893"/>
    </source>
</evidence>
<dbReference type="InterPro" id="IPR050086">
    <property type="entry name" value="MetN_ABC_transporter-like"/>
</dbReference>
<dbReference type="InterPro" id="IPR017871">
    <property type="entry name" value="ABC_transporter-like_CS"/>
</dbReference>
<dbReference type="PROSITE" id="PS00211">
    <property type="entry name" value="ABC_TRANSPORTER_1"/>
    <property type="match status" value="1"/>
</dbReference>
<keyword evidence="9" id="KW-0029">Amino-acid transport</keyword>
<evidence type="ECO:0000256" key="5">
    <source>
        <dbReference type="ARBA" id="ARBA00022475"/>
    </source>
</evidence>
<dbReference type="GO" id="GO:0006865">
    <property type="term" value="P:amino acid transport"/>
    <property type="evidence" value="ECO:0007669"/>
    <property type="project" value="UniProtKB-KW"/>
</dbReference>
<feature type="domain" description="ABC transporter" evidence="11">
    <location>
        <begin position="15"/>
        <end position="252"/>
    </location>
</feature>
<dbReference type="SMART" id="SM00930">
    <property type="entry name" value="NIL"/>
    <property type="match status" value="1"/>
</dbReference>
<dbReference type="SUPFAM" id="SSF55021">
    <property type="entry name" value="ACT-like"/>
    <property type="match status" value="1"/>
</dbReference>
<dbReference type="SUPFAM" id="SSF52540">
    <property type="entry name" value="P-loop containing nucleoside triphosphate hydrolases"/>
    <property type="match status" value="1"/>
</dbReference>
<dbReference type="InterPro" id="IPR045865">
    <property type="entry name" value="ACT-like_dom_sf"/>
</dbReference>
<dbReference type="InterPro" id="IPR027417">
    <property type="entry name" value="P-loop_NTPase"/>
</dbReference>
<dbReference type="GO" id="GO:0016887">
    <property type="term" value="F:ATP hydrolysis activity"/>
    <property type="evidence" value="ECO:0007669"/>
    <property type="project" value="InterPro"/>
</dbReference>
<dbReference type="CDD" id="cd03258">
    <property type="entry name" value="ABC_MetN_methionine_transporter"/>
    <property type="match status" value="1"/>
</dbReference>
<comment type="caution">
    <text evidence="12">The sequence shown here is derived from an EMBL/GenBank/DDBJ whole genome shotgun (WGS) entry which is preliminary data.</text>
</comment>
<comment type="function">
    <text evidence="1">Part of the ABC transporter FtsEX involved in cellular division. Important for assembly or stability of the septal ring.</text>
</comment>
<comment type="similarity">
    <text evidence="2">Belongs to the ABC transporter superfamily.</text>
</comment>
<name>A0A2M9ZAU8_9LEPT</name>
<evidence type="ECO:0000256" key="6">
    <source>
        <dbReference type="ARBA" id="ARBA00022741"/>
    </source>
</evidence>
<dbReference type="FunFam" id="3.40.50.300:FF:000056">
    <property type="entry name" value="Cell division ATP-binding protein FtsE"/>
    <property type="match status" value="1"/>
</dbReference>
<reference evidence="12 13" key="1">
    <citation type="submission" date="2017-07" db="EMBL/GenBank/DDBJ databases">
        <title>Leptospira spp. isolated from tropical soils.</title>
        <authorList>
            <person name="Thibeaux R."/>
            <person name="Iraola G."/>
            <person name="Ferres I."/>
            <person name="Bierque E."/>
            <person name="Girault D."/>
            <person name="Soupe-Gilbert M.-E."/>
            <person name="Picardeau M."/>
            <person name="Goarant C."/>
        </authorList>
    </citation>
    <scope>NUCLEOTIDE SEQUENCE [LARGE SCALE GENOMIC DNA]</scope>
    <source>
        <strain evidence="12 13">FH2-C-A2</strain>
    </source>
</reference>
<dbReference type="AlphaFoldDB" id="A0A2M9ZAU8"/>
<evidence type="ECO:0000256" key="4">
    <source>
        <dbReference type="ARBA" id="ARBA00022448"/>
    </source>
</evidence>
<dbReference type="Gene3D" id="3.40.50.300">
    <property type="entry name" value="P-loop containing nucleotide triphosphate hydrolases"/>
    <property type="match status" value="1"/>
</dbReference>
<dbReference type="PROSITE" id="PS50893">
    <property type="entry name" value="ABC_TRANSPORTER_2"/>
    <property type="match status" value="1"/>
</dbReference>
<organism evidence="12 13">
    <name type="scientific">Leptospira wolffii</name>
    <dbReference type="NCBI Taxonomy" id="409998"/>
    <lineage>
        <taxon>Bacteria</taxon>
        <taxon>Pseudomonadati</taxon>
        <taxon>Spirochaetota</taxon>
        <taxon>Spirochaetia</taxon>
        <taxon>Leptospirales</taxon>
        <taxon>Leptospiraceae</taxon>
        <taxon>Leptospira</taxon>
    </lineage>
</organism>
<evidence type="ECO:0000256" key="9">
    <source>
        <dbReference type="ARBA" id="ARBA00022970"/>
    </source>
</evidence>
<keyword evidence="6" id="KW-0547">Nucleotide-binding</keyword>
<evidence type="ECO:0000313" key="12">
    <source>
        <dbReference type="EMBL" id="PJZ65539.1"/>
    </source>
</evidence>
<keyword evidence="7 12" id="KW-0067">ATP-binding</keyword>
<dbReference type="GO" id="GO:0005886">
    <property type="term" value="C:plasma membrane"/>
    <property type="evidence" value="ECO:0007669"/>
    <property type="project" value="UniProtKB-ARBA"/>
</dbReference>
<proteinExistence type="inferred from homology"/>
<evidence type="ECO:0000256" key="2">
    <source>
        <dbReference type="ARBA" id="ARBA00005417"/>
    </source>
</evidence>